<dbReference type="AlphaFoldDB" id="A0A9D4KTG2"/>
<evidence type="ECO:0000313" key="1">
    <source>
        <dbReference type="EMBL" id="KAH3844947.1"/>
    </source>
</evidence>
<protein>
    <submittedName>
        <fullName evidence="1">Uncharacterized protein</fullName>
    </submittedName>
</protein>
<evidence type="ECO:0000313" key="2">
    <source>
        <dbReference type="Proteomes" id="UP000828390"/>
    </source>
</evidence>
<dbReference type="EMBL" id="JAIWYP010000003">
    <property type="protein sequence ID" value="KAH3844947.1"/>
    <property type="molecule type" value="Genomic_DNA"/>
</dbReference>
<gene>
    <name evidence="1" type="ORF">DPMN_087213</name>
</gene>
<sequence>MGASSEEVSFFNHEERPNWPMTPTKCNSCDAGPYNGHSSYQRHWAMKHNATLTSKTIPNIHYMDPKGILPYKKRKQTEPIVGMKKPPLMKSETTGTYCVTLKNIPISGCIGVGVGTGDGLVVSSKRVNLPFEKETHK</sequence>
<name>A0A9D4KTG2_DREPO</name>
<dbReference type="Proteomes" id="UP000828390">
    <property type="component" value="Unassembled WGS sequence"/>
</dbReference>
<accession>A0A9D4KTG2</accession>
<reference evidence="1" key="2">
    <citation type="submission" date="2020-11" db="EMBL/GenBank/DDBJ databases">
        <authorList>
            <person name="McCartney M.A."/>
            <person name="Auch B."/>
            <person name="Kono T."/>
            <person name="Mallez S."/>
            <person name="Becker A."/>
            <person name="Gohl D.M."/>
            <person name="Silverstein K.A.T."/>
            <person name="Koren S."/>
            <person name="Bechman K.B."/>
            <person name="Herman A."/>
            <person name="Abrahante J.E."/>
            <person name="Garbe J."/>
        </authorList>
    </citation>
    <scope>NUCLEOTIDE SEQUENCE</scope>
    <source>
        <strain evidence="1">Duluth1</strain>
        <tissue evidence="1">Whole animal</tissue>
    </source>
</reference>
<keyword evidence="2" id="KW-1185">Reference proteome</keyword>
<comment type="caution">
    <text evidence="1">The sequence shown here is derived from an EMBL/GenBank/DDBJ whole genome shotgun (WGS) entry which is preliminary data.</text>
</comment>
<reference evidence="1" key="1">
    <citation type="journal article" date="2019" name="bioRxiv">
        <title>The Genome of the Zebra Mussel, Dreissena polymorpha: A Resource for Invasive Species Research.</title>
        <authorList>
            <person name="McCartney M.A."/>
            <person name="Auch B."/>
            <person name="Kono T."/>
            <person name="Mallez S."/>
            <person name="Zhang Y."/>
            <person name="Obille A."/>
            <person name="Becker A."/>
            <person name="Abrahante J.E."/>
            <person name="Garbe J."/>
            <person name="Badalamenti J.P."/>
            <person name="Herman A."/>
            <person name="Mangelson H."/>
            <person name="Liachko I."/>
            <person name="Sullivan S."/>
            <person name="Sone E.D."/>
            <person name="Koren S."/>
            <person name="Silverstein K.A.T."/>
            <person name="Beckman K.B."/>
            <person name="Gohl D.M."/>
        </authorList>
    </citation>
    <scope>NUCLEOTIDE SEQUENCE</scope>
    <source>
        <strain evidence="1">Duluth1</strain>
        <tissue evidence="1">Whole animal</tissue>
    </source>
</reference>
<proteinExistence type="predicted"/>
<organism evidence="1 2">
    <name type="scientific">Dreissena polymorpha</name>
    <name type="common">Zebra mussel</name>
    <name type="synonym">Mytilus polymorpha</name>
    <dbReference type="NCBI Taxonomy" id="45954"/>
    <lineage>
        <taxon>Eukaryota</taxon>
        <taxon>Metazoa</taxon>
        <taxon>Spiralia</taxon>
        <taxon>Lophotrochozoa</taxon>
        <taxon>Mollusca</taxon>
        <taxon>Bivalvia</taxon>
        <taxon>Autobranchia</taxon>
        <taxon>Heteroconchia</taxon>
        <taxon>Euheterodonta</taxon>
        <taxon>Imparidentia</taxon>
        <taxon>Neoheterodontei</taxon>
        <taxon>Myida</taxon>
        <taxon>Dreissenoidea</taxon>
        <taxon>Dreissenidae</taxon>
        <taxon>Dreissena</taxon>
    </lineage>
</organism>